<organism evidence="7 8">
    <name type="scientific">Leucocoprinus leucothites</name>
    <dbReference type="NCBI Taxonomy" id="201217"/>
    <lineage>
        <taxon>Eukaryota</taxon>
        <taxon>Fungi</taxon>
        <taxon>Dikarya</taxon>
        <taxon>Basidiomycota</taxon>
        <taxon>Agaricomycotina</taxon>
        <taxon>Agaricomycetes</taxon>
        <taxon>Agaricomycetidae</taxon>
        <taxon>Agaricales</taxon>
        <taxon>Agaricineae</taxon>
        <taxon>Agaricaceae</taxon>
        <taxon>Leucocoprinus</taxon>
    </lineage>
</organism>
<keyword evidence="5" id="KW-0469">Meiosis</keyword>
<comment type="similarity">
    <text evidence="2">Belongs to the HOP2 family.</text>
</comment>
<keyword evidence="8" id="KW-1185">Reference proteome</keyword>
<evidence type="ECO:0000259" key="6">
    <source>
        <dbReference type="Pfam" id="PF07106"/>
    </source>
</evidence>
<name>A0A8H5FWK2_9AGAR</name>
<dbReference type="InterPro" id="IPR036388">
    <property type="entry name" value="WH-like_DNA-bd_sf"/>
</dbReference>
<keyword evidence="3" id="KW-0233">DNA recombination</keyword>
<dbReference type="GO" id="GO:0010774">
    <property type="term" value="P:meiotic strand invasion involved in reciprocal meiotic recombination"/>
    <property type="evidence" value="ECO:0007669"/>
    <property type="project" value="TreeGrafter"/>
</dbReference>
<dbReference type="GO" id="GO:0120231">
    <property type="term" value="C:DNA recombinase auxiliary factor complex"/>
    <property type="evidence" value="ECO:0007669"/>
    <property type="project" value="TreeGrafter"/>
</dbReference>
<evidence type="ECO:0000256" key="1">
    <source>
        <dbReference type="ARBA" id="ARBA00004123"/>
    </source>
</evidence>
<evidence type="ECO:0000256" key="2">
    <source>
        <dbReference type="ARBA" id="ARBA00007922"/>
    </source>
</evidence>
<protein>
    <recommendedName>
        <fullName evidence="6">Homologous-pairing protein 2 winged helix domain-containing protein</fullName>
    </recommendedName>
</protein>
<dbReference type="GO" id="GO:0007129">
    <property type="term" value="P:homologous chromosome pairing at meiosis"/>
    <property type="evidence" value="ECO:0007669"/>
    <property type="project" value="TreeGrafter"/>
</dbReference>
<comment type="subcellular location">
    <subcellularLocation>
        <location evidence="1">Nucleus</location>
    </subcellularLocation>
</comment>
<keyword evidence="4" id="KW-0539">Nucleus</keyword>
<dbReference type="AlphaFoldDB" id="A0A8H5FWK2"/>
<comment type="caution">
    <text evidence="7">The sequence shown here is derived from an EMBL/GenBank/DDBJ whole genome shotgun (WGS) entry which is preliminary data.</text>
</comment>
<gene>
    <name evidence="7" type="ORF">D9756_007493</name>
</gene>
<dbReference type="GO" id="GO:0120230">
    <property type="term" value="F:recombinase activator activity"/>
    <property type="evidence" value="ECO:0007669"/>
    <property type="project" value="TreeGrafter"/>
</dbReference>
<dbReference type="GO" id="GO:0000794">
    <property type="term" value="C:condensed nuclear chromosome"/>
    <property type="evidence" value="ECO:0007669"/>
    <property type="project" value="TreeGrafter"/>
</dbReference>
<evidence type="ECO:0000313" key="7">
    <source>
        <dbReference type="EMBL" id="KAF5351614.1"/>
    </source>
</evidence>
<dbReference type="EMBL" id="JAACJO010000012">
    <property type="protein sequence ID" value="KAF5351614.1"/>
    <property type="molecule type" value="Genomic_DNA"/>
</dbReference>
<dbReference type="GO" id="GO:0003690">
    <property type="term" value="F:double-stranded DNA binding"/>
    <property type="evidence" value="ECO:0007669"/>
    <property type="project" value="TreeGrafter"/>
</dbReference>
<reference evidence="7 8" key="1">
    <citation type="journal article" date="2020" name="ISME J.">
        <title>Uncovering the hidden diversity of litter-decomposition mechanisms in mushroom-forming fungi.</title>
        <authorList>
            <person name="Floudas D."/>
            <person name="Bentzer J."/>
            <person name="Ahren D."/>
            <person name="Johansson T."/>
            <person name="Persson P."/>
            <person name="Tunlid A."/>
        </authorList>
    </citation>
    <scope>NUCLEOTIDE SEQUENCE [LARGE SCALE GENOMIC DNA]</scope>
    <source>
        <strain evidence="7 8">CBS 146.42</strain>
    </source>
</reference>
<sequence length="121" mass="13209">MASKAKSDTKVPVLKGQEAEDKILEYMKLMNRPFGAVDVAANLKGAVPKATTQKILVALAERGELTQKTYGKTTFFVINQSKLDCLPAEEIATLENELKSVEDENRALAIELRNASTGMPL</sequence>
<dbReference type="Proteomes" id="UP000559027">
    <property type="component" value="Unassembled WGS sequence"/>
</dbReference>
<dbReference type="GO" id="GO:0000709">
    <property type="term" value="P:meiotic joint molecule formation"/>
    <property type="evidence" value="ECO:0007669"/>
    <property type="project" value="TreeGrafter"/>
</dbReference>
<dbReference type="InterPro" id="IPR010776">
    <property type="entry name" value="Hop2_WH_dom"/>
</dbReference>
<evidence type="ECO:0000256" key="5">
    <source>
        <dbReference type="ARBA" id="ARBA00023254"/>
    </source>
</evidence>
<dbReference type="Gene3D" id="1.10.10.10">
    <property type="entry name" value="Winged helix-like DNA-binding domain superfamily/Winged helix DNA-binding domain"/>
    <property type="match status" value="1"/>
</dbReference>
<evidence type="ECO:0000256" key="3">
    <source>
        <dbReference type="ARBA" id="ARBA00023172"/>
    </source>
</evidence>
<feature type="domain" description="Homologous-pairing protein 2 winged helix" evidence="6">
    <location>
        <begin position="18"/>
        <end position="79"/>
    </location>
</feature>
<dbReference type="PANTHER" id="PTHR15938">
    <property type="entry name" value="TBP-1 INTERACTING PROTEIN"/>
    <property type="match status" value="1"/>
</dbReference>
<dbReference type="Pfam" id="PF07106">
    <property type="entry name" value="WHD_TBPIP"/>
    <property type="match status" value="1"/>
</dbReference>
<evidence type="ECO:0000256" key="4">
    <source>
        <dbReference type="ARBA" id="ARBA00023242"/>
    </source>
</evidence>
<dbReference type="OrthoDB" id="272266at2759"/>
<proteinExistence type="inferred from homology"/>
<accession>A0A8H5FWK2</accession>
<dbReference type="PANTHER" id="PTHR15938:SF0">
    <property type="entry name" value="HOMOLOGOUS-PAIRING PROTEIN 2 HOMOLOG"/>
    <property type="match status" value="1"/>
</dbReference>
<evidence type="ECO:0000313" key="8">
    <source>
        <dbReference type="Proteomes" id="UP000559027"/>
    </source>
</evidence>